<dbReference type="EMBL" id="JAVDBT010000010">
    <property type="protein sequence ID" value="MDQ2066987.1"/>
    <property type="molecule type" value="Genomic_DNA"/>
</dbReference>
<name>A0ABU0VZ03_9RHOB</name>
<proteinExistence type="predicted"/>
<dbReference type="Proteomes" id="UP001239680">
    <property type="component" value="Unassembled WGS sequence"/>
</dbReference>
<feature type="region of interest" description="Disordered" evidence="1">
    <location>
        <begin position="74"/>
        <end position="97"/>
    </location>
</feature>
<accession>A0ABU0VZ03</accession>
<evidence type="ECO:0000313" key="3">
    <source>
        <dbReference type="Proteomes" id="UP001239680"/>
    </source>
</evidence>
<comment type="caution">
    <text evidence="2">The sequence shown here is derived from an EMBL/GenBank/DDBJ whole genome shotgun (WGS) entry which is preliminary data.</text>
</comment>
<dbReference type="RefSeq" id="WP_306680702.1">
    <property type="nucleotide sequence ID" value="NZ_JAVDBT010000010.1"/>
</dbReference>
<reference evidence="2 3" key="1">
    <citation type="submission" date="2023-08" db="EMBL/GenBank/DDBJ databases">
        <title>Characterization of two Paracoccaceae strains isolated from Phycosphere and proposal of Xinfangfangia lacusdiani sp. nov.</title>
        <authorList>
            <person name="Deng Y."/>
            <person name="Zhang Y.Q."/>
        </authorList>
    </citation>
    <scope>NUCLEOTIDE SEQUENCE [LARGE SCALE GENOMIC DNA]</scope>
    <source>
        <strain evidence="2 3">CPCC 101601</strain>
    </source>
</reference>
<feature type="compositionally biased region" description="Basic and acidic residues" evidence="1">
    <location>
        <begin position="74"/>
        <end position="87"/>
    </location>
</feature>
<organism evidence="2 3">
    <name type="scientific">Pseudogemmobacter lacusdianii</name>
    <dbReference type="NCBI Taxonomy" id="3069608"/>
    <lineage>
        <taxon>Bacteria</taxon>
        <taxon>Pseudomonadati</taxon>
        <taxon>Pseudomonadota</taxon>
        <taxon>Alphaproteobacteria</taxon>
        <taxon>Rhodobacterales</taxon>
        <taxon>Paracoccaceae</taxon>
        <taxon>Pseudogemmobacter</taxon>
    </lineage>
</organism>
<keyword evidence="3" id="KW-1185">Reference proteome</keyword>
<protein>
    <submittedName>
        <fullName evidence="2">Uncharacterized protein</fullName>
    </submittedName>
</protein>
<evidence type="ECO:0000256" key="1">
    <source>
        <dbReference type="SAM" id="MobiDB-lite"/>
    </source>
</evidence>
<evidence type="ECO:0000313" key="2">
    <source>
        <dbReference type="EMBL" id="MDQ2066987.1"/>
    </source>
</evidence>
<sequence length="97" mass="9615">MTISPHQPLEAVGSPAADATRLEAAKGAAGLAHPDAEALLDAAGRILLDKAAAEPVPARLEALARDLGAALDARAAEDEASEHHNHSSDAAGGGPLA</sequence>
<gene>
    <name evidence="2" type="ORF">Q9295_11420</name>
</gene>